<sequence>MSSIYNTLEEPNLDIKLPNFVVSIPRKCNRITQTFIKNYAKTLKCDPRNILIFERYSDTTISEYEFISCHYLLNENIDTHLDRLEIGYRVNTKGHSQWRFKRNIEKDKNLSEGEKYFSDSFCQLFERAVDVTNGHEHLSRKNTEFKPDNRYDTLYKKPLQAPAIIYTSDVCVKLKRLTDQLINPVIEIAEEAGFPFNTLKAGVITTKKPHILVKIREEKSDEVIYLAILDSQSLVISGIVQSKHSPEWNNFFMIINAENEDYQNEMV</sequence>
<accession>A0A266LRF3</accession>
<name>A0A266LRF3_PSEFR</name>
<reference evidence="1 2" key="1">
    <citation type="submission" date="2017-08" db="EMBL/GenBank/DDBJ databases">
        <title>Genomic and metabolic characterisation of spoilage-associated Pseudomonas species.</title>
        <authorList>
            <person name="Stanborough T."/>
            <person name="Fegan N."/>
            <person name="Powell S.M."/>
            <person name="Singh T."/>
            <person name="Tamplin M.L."/>
            <person name="Chandry P.S."/>
        </authorList>
    </citation>
    <scope>NUCLEOTIDE SEQUENCE [LARGE SCALE GENOMIC DNA]</scope>
    <source>
        <strain evidence="1 2">F1820</strain>
    </source>
</reference>
<protein>
    <submittedName>
        <fullName evidence="1">Uncharacterized protein</fullName>
    </submittedName>
</protein>
<dbReference type="AlphaFoldDB" id="A0A266LRF3"/>
<dbReference type="EMBL" id="NQKL01000014">
    <property type="protein sequence ID" value="OZY40604.1"/>
    <property type="molecule type" value="Genomic_DNA"/>
</dbReference>
<dbReference type="Proteomes" id="UP000216113">
    <property type="component" value="Unassembled WGS sequence"/>
</dbReference>
<dbReference type="RefSeq" id="WP_095030235.1">
    <property type="nucleotide sequence ID" value="NZ_NQKL01000014.1"/>
</dbReference>
<gene>
    <name evidence="1" type="ORF">CJF43_17355</name>
</gene>
<proteinExistence type="predicted"/>
<evidence type="ECO:0000313" key="1">
    <source>
        <dbReference type="EMBL" id="OZY40604.1"/>
    </source>
</evidence>
<comment type="caution">
    <text evidence="1">The sequence shown here is derived from an EMBL/GenBank/DDBJ whole genome shotgun (WGS) entry which is preliminary data.</text>
</comment>
<evidence type="ECO:0000313" key="2">
    <source>
        <dbReference type="Proteomes" id="UP000216113"/>
    </source>
</evidence>
<organism evidence="1 2">
    <name type="scientific">Pseudomonas fragi</name>
    <dbReference type="NCBI Taxonomy" id="296"/>
    <lineage>
        <taxon>Bacteria</taxon>
        <taxon>Pseudomonadati</taxon>
        <taxon>Pseudomonadota</taxon>
        <taxon>Gammaproteobacteria</taxon>
        <taxon>Pseudomonadales</taxon>
        <taxon>Pseudomonadaceae</taxon>
        <taxon>Pseudomonas</taxon>
    </lineage>
</organism>